<dbReference type="Gene3D" id="3.40.50.300">
    <property type="entry name" value="P-loop containing nucleotide triphosphate hydrolases"/>
    <property type="match status" value="1"/>
</dbReference>
<evidence type="ECO:0000259" key="3">
    <source>
        <dbReference type="Pfam" id="PF24883"/>
    </source>
</evidence>
<dbReference type="SUPFAM" id="SSF48403">
    <property type="entry name" value="Ankyrin repeat"/>
    <property type="match status" value="1"/>
</dbReference>
<proteinExistence type="predicted"/>
<protein>
    <recommendedName>
        <fullName evidence="3">Nephrocystin 3-like N-terminal domain-containing protein</fullName>
    </recommendedName>
</protein>
<dbReference type="PROSITE" id="PS50297">
    <property type="entry name" value="ANK_REP_REGION"/>
    <property type="match status" value="1"/>
</dbReference>
<dbReference type="PANTHER" id="PTHR10039:SF16">
    <property type="entry name" value="GPI INOSITOL-DEACYLASE"/>
    <property type="match status" value="1"/>
</dbReference>
<evidence type="ECO:0000256" key="1">
    <source>
        <dbReference type="ARBA" id="ARBA00022737"/>
    </source>
</evidence>
<dbReference type="PROSITE" id="PS50088">
    <property type="entry name" value="ANK_REPEAT"/>
    <property type="match status" value="1"/>
</dbReference>
<gene>
    <name evidence="4" type="ORF">PG996_003403</name>
</gene>
<dbReference type="InterPro" id="IPR027417">
    <property type="entry name" value="P-loop_NTPase"/>
</dbReference>
<dbReference type="Pfam" id="PF24883">
    <property type="entry name" value="NPHP3_N"/>
    <property type="match status" value="1"/>
</dbReference>
<feature type="repeat" description="ANK" evidence="2">
    <location>
        <begin position="811"/>
        <end position="843"/>
    </location>
</feature>
<dbReference type="InterPro" id="IPR002110">
    <property type="entry name" value="Ankyrin_rpt"/>
</dbReference>
<organism evidence="4 5">
    <name type="scientific">Apiospora saccharicola</name>
    <dbReference type="NCBI Taxonomy" id="335842"/>
    <lineage>
        <taxon>Eukaryota</taxon>
        <taxon>Fungi</taxon>
        <taxon>Dikarya</taxon>
        <taxon>Ascomycota</taxon>
        <taxon>Pezizomycotina</taxon>
        <taxon>Sordariomycetes</taxon>
        <taxon>Xylariomycetidae</taxon>
        <taxon>Amphisphaeriales</taxon>
        <taxon>Apiosporaceae</taxon>
        <taxon>Apiospora</taxon>
    </lineage>
</organism>
<sequence>MADPLSMGASIIAFIEITNRIVSTCKYCIETVKDAPRDFQMILGETTSLEAIIETLKASGAEPLGLAVTLEACHRCLSALEGLLPKPQRNDTSGSKRRNITFAELAWPLKESKARKLLAEVSQHKATLLLAISGDMAHDIKAIRASINNVEESLTDSERLQTLRWLERVNPSTLHNQAWQKHHAETTSWLLQCTEWNDWLSLRNSHERFLWCFGIPGCGKTVMASFAIEQLKQHCTGREGTAQAYYYCHYSHNQDESVSFLRWTISQTCRRAKRIPQQLKKLYDSGCEPNFVELNNILATVLSGFATFYIVVDAIDESSPRSDLVALLATIALDKRFGNVRLLVTSRQYSDIENVFSGISVPLSMSNKLVSDDIRQFIQNRLADSRHLQRWPNLTGLIEESLVSGAQGMFRWAECQIYAIERLRTESQIRESLLNLPRDLAETYIRIFQQIPEADRAFVRRALIWLGGHAGAPWHTQHGINGDVLASAASHDLQLSGVESDPNFYNIGYFGELCGCLITISNTVSEADIMLDWTDKAAAQDLTPDACNLSLITFAHYTVLEFLASPFILETDVSYFALTVTTILNEFSRSVLLQAVNADPKCPGVSWLHDREAYCLTLAPALIVNEDWEDTANLVLRYCDPRSPHYSRIPKVRRFLAGIVGGWSFYFIYDIPEYHLKDHPHTDIAGEASILLNILLIGYIDHSAATILQVFLAQSHDLRELLATQLTVTNDTLDGNVSVTGTVLAILFHHDQDGTSLKSMYWLVDFYGHCLDPTAILEEVVIGDFKHQLDYGRSLIDQLIKHGADLNGLGSFLTPLKASVYHGNLLVARLLLEGGADTNFSGNFPRELQGGTLPQWIAHSNATPLALLRRLTGEYMPQGQLPEIERLLLEYEAVM</sequence>
<dbReference type="InterPro" id="IPR036770">
    <property type="entry name" value="Ankyrin_rpt-contain_sf"/>
</dbReference>
<dbReference type="Proteomes" id="UP001446871">
    <property type="component" value="Unassembled WGS sequence"/>
</dbReference>
<accession>A0ABR1W185</accession>
<dbReference type="InterPro" id="IPR056884">
    <property type="entry name" value="NPHP3-like_N"/>
</dbReference>
<comment type="caution">
    <text evidence="4">The sequence shown here is derived from an EMBL/GenBank/DDBJ whole genome shotgun (WGS) entry which is preliminary data.</text>
</comment>
<dbReference type="EMBL" id="JAQQWM010000002">
    <property type="protein sequence ID" value="KAK8077233.1"/>
    <property type="molecule type" value="Genomic_DNA"/>
</dbReference>
<evidence type="ECO:0000256" key="2">
    <source>
        <dbReference type="PROSITE-ProRule" id="PRU00023"/>
    </source>
</evidence>
<dbReference type="Gene3D" id="1.25.40.20">
    <property type="entry name" value="Ankyrin repeat-containing domain"/>
    <property type="match status" value="1"/>
</dbReference>
<name>A0ABR1W185_9PEZI</name>
<feature type="domain" description="Nephrocystin 3-like N-terminal" evidence="3">
    <location>
        <begin position="186"/>
        <end position="347"/>
    </location>
</feature>
<reference evidence="4 5" key="1">
    <citation type="submission" date="2023-01" db="EMBL/GenBank/DDBJ databases">
        <title>Analysis of 21 Apiospora genomes using comparative genomics revels a genus with tremendous synthesis potential of carbohydrate active enzymes and secondary metabolites.</title>
        <authorList>
            <person name="Sorensen T."/>
        </authorList>
    </citation>
    <scope>NUCLEOTIDE SEQUENCE [LARGE SCALE GENOMIC DNA]</scope>
    <source>
        <strain evidence="4 5">CBS 83171</strain>
    </source>
</reference>
<dbReference type="PANTHER" id="PTHR10039">
    <property type="entry name" value="AMELOGENIN"/>
    <property type="match status" value="1"/>
</dbReference>
<keyword evidence="5" id="KW-1185">Reference proteome</keyword>
<dbReference type="SUPFAM" id="SSF52540">
    <property type="entry name" value="P-loop containing nucleoside triphosphate hydrolases"/>
    <property type="match status" value="1"/>
</dbReference>
<evidence type="ECO:0000313" key="4">
    <source>
        <dbReference type="EMBL" id="KAK8077233.1"/>
    </source>
</evidence>
<keyword evidence="1" id="KW-0677">Repeat</keyword>
<evidence type="ECO:0000313" key="5">
    <source>
        <dbReference type="Proteomes" id="UP001446871"/>
    </source>
</evidence>
<keyword evidence="2" id="KW-0040">ANK repeat</keyword>